<dbReference type="Gramene" id="Ma11_t21550.1">
    <property type="protein sequence ID" value="Ma11_p21550.1"/>
    <property type="gene ID" value="Ma11_g21550"/>
</dbReference>
<proteinExistence type="predicted"/>
<evidence type="ECO:0000313" key="3">
    <source>
        <dbReference type="EnsemblPlants" id="Ma11_p21550.1"/>
    </source>
</evidence>
<dbReference type="Proteomes" id="UP000012960">
    <property type="component" value="Unplaced"/>
</dbReference>
<reference evidence="3" key="2">
    <citation type="submission" date="2021-05" db="UniProtKB">
        <authorList>
            <consortium name="EnsemblPlants"/>
        </authorList>
    </citation>
    <scope>IDENTIFICATION</scope>
    <source>
        <strain evidence="3">subsp. malaccensis</strain>
    </source>
</reference>
<feature type="region of interest" description="Disordered" evidence="1">
    <location>
        <begin position="1"/>
        <end position="71"/>
    </location>
</feature>
<gene>
    <name evidence="2" type="ORF">GSMUA_03560.1</name>
</gene>
<feature type="compositionally biased region" description="Basic and acidic residues" evidence="1">
    <location>
        <begin position="51"/>
        <end position="63"/>
    </location>
</feature>
<sequence>MKRGTNYQLAEAALSRRQPAEASPKTTTGPASKKTSRKLPIRSSLGNNNDHSIRKFNEEKSDPSEGSVKTNCSWKRKQTHSVCIRFPIPVSERGILYYSPNTNCSLLHLSVSSASETPFQRSSRVCRFSASPSCSPRNSSLFLSSTPWARARRWRSSPTNHTLSLLTFRVFFYSSVDLHSPAKSQSSHLSKKNKMIRNSYSPVISTLLSFRTGNGMKSSSSPRPKEENMASSDVQALPTPTIYLVQEFIEMSVCIMFLHSLKYYVGHGVKN</sequence>
<dbReference type="EMBL" id="HG996475">
    <property type="protein sequence ID" value="CAG1865272.1"/>
    <property type="molecule type" value="Genomic_DNA"/>
</dbReference>
<dbReference type="InParanoid" id="A0A804LAC4"/>
<evidence type="ECO:0000256" key="1">
    <source>
        <dbReference type="SAM" id="MobiDB-lite"/>
    </source>
</evidence>
<reference evidence="2" key="1">
    <citation type="submission" date="2021-03" db="EMBL/GenBank/DDBJ databases">
        <authorList>
            <consortium name="Genoscope - CEA"/>
            <person name="William W."/>
        </authorList>
    </citation>
    <scope>NUCLEOTIDE SEQUENCE</scope>
    <source>
        <strain evidence="2">Doubled-haploid Pahang</strain>
    </source>
</reference>
<protein>
    <submittedName>
        <fullName evidence="2">(wild Malaysian banana) hypothetical protein</fullName>
    </submittedName>
</protein>
<name>A0A804LAC4_MUSAM</name>
<organism evidence="3 4">
    <name type="scientific">Musa acuminata subsp. malaccensis</name>
    <name type="common">Wild banana</name>
    <name type="synonym">Musa malaccensis</name>
    <dbReference type="NCBI Taxonomy" id="214687"/>
    <lineage>
        <taxon>Eukaryota</taxon>
        <taxon>Viridiplantae</taxon>
        <taxon>Streptophyta</taxon>
        <taxon>Embryophyta</taxon>
        <taxon>Tracheophyta</taxon>
        <taxon>Spermatophyta</taxon>
        <taxon>Magnoliopsida</taxon>
        <taxon>Liliopsida</taxon>
        <taxon>Zingiberales</taxon>
        <taxon>Musaceae</taxon>
        <taxon>Musa</taxon>
    </lineage>
</organism>
<keyword evidence="4" id="KW-1185">Reference proteome</keyword>
<dbReference type="AlphaFoldDB" id="A0A804LAC4"/>
<feature type="compositionally biased region" description="Polar residues" evidence="1">
    <location>
        <begin position="211"/>
        <end position="222"/>
    </location>
</feature>
<evidence type="ECO:0000313" key="4">
    <source>
        <dbReference type="Proteomes" id="UP000012960"/>
    </source>
</evidence>
<dbReference type="EnsemblPlants" id="Ma11_t21550.1">
    <property type="protein sequence ID" value="Ma11_p21550.1"/>
    <property type="gene ID" value="Ma11_g21550"/>
</dbReference>
<accession>A0A804LAC4</accession>
<feature type="region of interest" description="Disordered" evidence="1">
    <location>
        <begin position="211"/>
        <end position="233"/>
    </location>
</feature>
<evidence type="ECO:0000313" key="2">
    <source>
        <dbReference type="EMBL" id="CAG1865272.1"/>
    </source>
</evidence>